<dbReference type="GO" id="GO:0022857">
    <property type="term" value="F:transmembrane transporter activity"/>
    <property type="evidence" value="ECO:0007669"/>
    <property type="project" value="InterPro"/>
</dbReference>
<proteinExistence type="predicted"/>
<dbReference type="PANTHER" id="PTHR23517:SF3">
    <property type="entry name" value="INTEGRAL MEMBRANE TRANSPORT PROTEIN"/>
    <property type="match status" value="1"/>
</dbReference>
<keyword evidence="5 7" id="KW-1133">Transmembrane helix</keyword>
<dbReference type="Gene3D" id="1.20.1250.20">
    <property type="entry name" value="MFS general substrate transporter like domains"/>
    <property type="match status" value="2"/>
</dbReference>
<dbReference type="InterPro" id="IPR036259">
    <property type="entry name" value="MFS_trans_sf"/>
</dbReference>
<keyword evidence="2" id="KW-0813">Transport</keyword>
<feature type="transmembrane region" description="Helical" evidence="7">
    <location>
        <begin position="21"/>
        <end position="45"/>
    </location>
</feature>
<dbReference type="PROSITE" id="PS50850">
    <property type="entry name" value="MFS"/>
    <property type="match status" value="1"/>
</dbReference>
<feature type="transmembrane region" description="Helical" evidence="7">
    <location>
        <begin position="388"/>
        <end position="405"/>
    </location>
</feature>
<evidence type="ECO:0000256" key="2">
    <source>
        <dbReference type="ARBA" id="ARBA00022448"/>
    </source>
</evidence>
<name>A0A1X0NN50_9TRYP</name>
<feature type="transmembrane region" description="Helical" evidence="7">
    <location>
        <begin position="139"/>
        <end position="163"/>
    </location>
</feature>
<evidence type="ECO:0000256" key="6">
    <source>
        <dbReference type="ARBA" id="ARBA00023136"/>
    </source>
</evidence>
<feature type="transmembrane region" description="Helical" evidence="7">
    <location>
        <begin position="80"/>
        <end position="97"/>
    </location>
</feature>
<feature type="domain" description="Major facilitator superfamily (MFS) profile" evidence="8">
    <location>
        <begin position="315"/>
        <end position="504"/>
    </location>
</feature>
<dbReference type="RefSeq" id="XP_028880097.1">
    <property type="nucleotide sequence ID" value="XM_029028698.1"/>
</dbReference>
<feature type="transmembrane region" description="Helical" evidence="7">
    <location>
        <begin position="448"/>
        <end position="471"/>
    </location>
</feature>
<comment type="subcellular location">
    <subcellularLocation>
        <location evidence="1">Cell membrane</location>
        <topology evidence="1">Multi-pass membrane protein</topology>
    </subcellularLocation>
</comment>
<keyword evidence="10" id="KW-1185">Reference proteome</keyword>
<feature type="transmembrane region" description="Helical" evidence="7">
    <location>
        <begin position="51"/>
        <end position="73"/>
    </location>
</feature>
<dbReference type="EMBL" id="NBCO01000031">
    <property type="protein sequence ID" value="ORC86031.1"/>
    <property type="molecule type" value="Genomic_DNA"/>
</dbReference>
<dbReference type="VEuPathDB" id="TriTrypDB:TM35_000312170"/>
<reference evidence="9 10" key="1">
    <citation type="submission" date="2017-03" db="EMBL/GenBank/DDBJ databases">
        <title>An alternative strategy for trypanosome survival in the mammalian bloodstream revealed through genome and transcriptome analysis of the ubiquitous bovine parasite Trypanosoma (Megatrypanum) theileri.</title>
        <authorList>
            <person name="Kelly S."/>
            <person name="Ivens A."/>
            <person name="Mott A."/>
            <person name="O'Neill E."/>
            <person name="Emms D."/>
            <person name="Macleod O."/>
            <person name="Voorheis P."/>
            <person name="Matthews J."/>
            <person name="Matthews K."/>
            <person name="Carrington M."/>
        </authorList>
    </citation>
    <scope>NUCLEOTIDE SEQUENCE [LARGE SCALE GENOMIC DNA]</scope>
    <source>
        <strain evidence="9">Edinburgh</strain>
    </source>
</reference>
<feature type="transmembrane region" description="Helical" evidence="7">
    <location>
        <begin position="103"/>
        <end position="127"/>
    </location>
</feature>
<dbReference type="Proteomes" id="UP000192257">
    <property type="component" value="Unassembled WGS sequence"/>
</dbReference>
<dbReference type="AlphaFoldDB" id="A0A1X0NN50"/>
<dbReference type="InterPro" id="IPR050171">
    <property type="entry name" value="MFS_Transporters"/>
</dbReference>
<organism evidence="9 10">
    <name type="scientific">Trypanosoma theileri</name>
    <dbReference type="NCBI Taxonomy" id="67003"/>
    <lineage>
        <taxon>Eukaryota</taxon>
        <taxon>Discoba</taxon>
        <taxon>Euglenozoa</taxon>
        <taxon>Kinetoplastea</taxon>
        <taxon>Metakinetoplastina</taxon>
        <taxon>Trypanosomatida</taxon>
        <taxon>Trypanosomatidae</taxon>
        <taxon>Trypanosoma</taxon>
    </lineage>
</organism>
<dbReference type="GeneID" id="39988478"/>
<protein>
    <submittedName>
        <fullName evidence="9">Integral membrane transport protein</fullName>
    </submittedName>
</protein>
<sequence length="504" mass="55245">MEYISRSLREMVSYQFFYIQLSNALMGIGAGLEVPIITLVGRQLLYSQDVIANYVTLVAVFRVLADIPSGILAECADVRILMTCSVMVYVAACAIAFFVKSGAISLCVFSILGGFSIGVFFLTRHIYVARVSKKEHRGMVLSFLSGILRWSHVVGPIILGAVASKKDEWRYYFIVPLVSSLAAWLCMDLNCFFCCTVEEEVKEAKSECETKQLLPHHQLHSPSIPSSGIPNDAAVAVAVANSNGGNDNNKMADAVQQGVVVQPSYESTAEINRKDTCSNTHTTSLEVLDQKECNSNNYGTVLQEEKRPFCYTDLCTLIVNEWTTIWRLGVYIILNVSLRANRKLLLTFAAMRVGFTNPQIAFLLSLSFAFDACLFPIGGVIMDLCGRRLAMLPVVLGLGFAFALLPLSQSYAWLHIMAAVFGTVDALGCGLILTLIADHAPEKLDGPFFGVMRTVQDLGHVAGALLVSLLLRHVDFVVCCYIWGVVGVIAALWARFVVPLNHPS</sequence>
<accession>A0A1X0NN50</accession>
<feature type="transmembrane region" description="Helical" evidence="7">
    <location>
        <begin position="169"/>
        <end position="187"/>
    </location>
</feature>
<dbReference type="GO" id="GO:0005886">
    <property type="term" value="C:plasma membrane"/>
    <property type="evidence" value="ECO:0007669"/>
    <property type="project" value="UniProtKB-SubCell"/>
</dbReference>
<dbReference type="OrthoDB" id="9986881at2759"/>
<evidence type="ECO:0000256" key="4">
    <source>
        <dbReference type="ARBA" id="ARBA00022692"/>
    </source>
</evidence>
<evidence type="ECO:0000313" key="9">
    <source>
        <dbReference type="EMBL" id="ORC86031.1"/>
    </source>
</evidence>
<evidence type="ECO:0000256" key="1">
    <source>
        <dbReference type="ARBA" id="ARBA00004651"/>
    </source>
</evidence>
<keyword evidence="6 7" id="KW-0472">Membrane</keyword>
<dbReference type="SUPFAM" id="SSF103473">
    <property type="entry name" value="MFS general substrate transporter"/>
    <property type="match status" value="2"/>
</dbReference>
<keyword evidence="3" id="KW-1003">Cell membrane</keyword>
<feature type="transmembrane region" description="Helical" evidence="7">
    <location>
        <begin position="478"/>
        <end position="498"/>
    </location>
</feature>
<evidence type="ECO:0000256" key="5">
    <source>
        <dbReference type="ARBA" id="ARBA00022989"/>
    </source>
</evidence>
<dbReference type="InterPro" id="IPR011701">
    <property type="entry name" value="MFS"/>
</dbReference>
<evidence type="ECO:0000256" key="3">
    <source>
        <dbReference type="ARBA" id="ARBA00022475"/>
    </source>
</evidence>
<keyword evidence="4 7" id="KW-0812">Transmembrane</keyword>
<feature type="transmembrane region" description="Helical" evidence="7">
    <location>
        <begin position="360"/>
        <end position="382"/>
    </location>
</feature>
<evidence type="ECO:0000259" key="8">
    <source>
        <dbReference type="PROSITE" id="PS50850"/>
    </source>
</evidence>
<evidence type="ECO:0000313" key="10">
    <source>
        <dbReference type="Proteomes" id="UP000192257"/>
    </source>
</evidence>
<dbReference type="PANTHER" id="PTHR23517">
    <property type="entry name" value="RESISTANCE PROTEIN MDTM, PUTATIVE-RELATED-RELATED"/>
    <property type="match status" value="1"/>
</dbReference>
<gene>
    <name evidence="9" type="ORF">TM35_000312170</name>
</gene>
<evidence type="ECO:0000256" key="7">
    <source>
        <dbReference type="SAM" id="Phobius"/>
    </source>
</evidence>
<comment type="caution">
    <text evidence="9">The sequence shown here is derived from an EMBL/GenBank/DDBJ whole genome shotgun (WGS) entry which is preliminary data.</text>
</comment>
<dbReference type="InterPro" id="IPR020846">
    <property type="entry name" value="MFS_dom"/>
</dbReference>
<feature type="transmembrane region" description="Helical" evidence="7">
    <location>
        <begin position="412"/>
        <end position="436"/>
    </location>
</feature>
<dbReference type="Pfam" id="PF07690">
    <property type="entry name" value="MFS_1"/>
    <property type="match status" value="2"/>
</dbReference>